<dbReference type="SUPFAM" id="SSF56112">
    <property type="entry name" value="Protein kinase-like (PK-like)"/>
    <property type="match status" value="1"/>
</dbReference>
<dbReference type="OrthoDB" id="3260094at2759"/>
<feature type="non-terminal residue" evidence="3">
    <location>
        <position position="356"/>
    </location>
</feature>
<dbReference type="GO" id="GO:0004672">
    <property type="term" value="F:protein kinase activity"/>
    <property type="evidence" value="ECO:0007669"/>
    <property type="project" value="InterPro"/>
</dbReference>
<dbReference type="Gene3D" id="1.10.510.10">
    <property type="entry name" value="Transferase(Phosphotransferase) domain 1"/>
    <property type="match status" value="1"/>
</dbReference>
<name>A0A0D2PF47_HYPSF</name>
<gene>
    <name evidence="3" type="ORF">HYPSUDRAFT_119793</name>
</gene>
<dbReference type="PROSITE" id="PS00109">
    <property type="entry name" value="PROTEIN_KINASE_TYR"/>
    <property type="match status" value="1"/>
</dbReference>
<dbReference type="EMBL" id="KN817584">
    <property type="protein sequence ID" value="KJA18805.1"/>
    <property type="molecule type" value="Genomic_DNA"/>
</dbReference>
<feature type="compositionally biased region" description="Basic residues" evidence="1">
    <location>
        <begin position="185"/>
        <end position="203"/>
    </location>
</feature>
<sequence>MTIDRFTGNVLKIRVKDQEFNVVKHIYSPLILFGRGTHVFIVKDHQGSVYVLKDSWILVEHGLSEIDALQTIKDCLESDKKNKKTKAYRAMCPQFIIGEDLDDSTKDRRGMLANIPPDRKHRRVVTGPVGDSLTSYRSRAEFIKVMLDCAQWLQYLHEKCLIVHGDLSINNIVIYRSPHPQPPKPKPKRESKPKRVSKSKRAAQLKSEDTGDGTVVPATAEGVDEHIPVTGIVIDYDYARKVGTRMDRTSGTLPFMPLMALDKKLQGQYIHEPAHDLESLLQTILAIVCFNDGACGVTRSADDSVPTSRWFNEVDRDQLHKDKTIDLLCYEAEIEPYLTEYWKPFAPFLKRLVNVT</sequence>
<dbReference type="InterPro" id="IPR008266">
    <property type="entry name" value="Tyr_kinase_AS"/>
</dbReference>
<evidence type="ECO:0000313" key="3">
    <source>
        <dbReference type="EMBL" id="KJA18805.1"/>
    </source>
</evidence>
<dbReference type="PANTHER" id="PTHR38248">
    <property type="entry name" value="FUNK1 6"/>
    <property type="match status" value="1"/>
</dbReference>
<dbReference type="AlphaFoldDB" id="A0A0D2PF47"/>
<reference evidence="4" key="1">
    <citation type="submission" date="2014-04" db="EMBL/GenBank/DDBJ databases">
        <title>Evolutionary Origins and Diversification of the Mycorrhizal Mutualists.</title>
        <authorList>
            <consortium name="DOE Joint Genome Institute"/>
            <consortium name="Mycorrhizal Genomics Consortium"/>
            <person name="Kohler A."/>
            <person name="Kuo A."/>
            <person name="Nagy L.G."/>
            <person name="Floudas D."/>
            <person name="Copeland A."/>
            <person name="Barry K.W."/>
            <person name="Cichocki N."/>
            <person name="Veneault-Fourrey C."/>
            <person name="LaButti K."/>
            <person name="Lindquist E.A."/>
            <person name="Lipzen A."/>
            <person name="Lundell T."/>
            <person name="Morin E."/>
            <person name="Murat C."/>
            <person name="Riley R."/>
            <person name="Ohm R."/>
            <person name="Sun H."/>
            <person name="Tunlid A."/>
            <person name="Henrissat B."/>
            <person name="Grigoriev I.V."/>
            <person name="Hibbett D.S."/>
            <person name="Martin F."/>
        </authorList>
    </citation>
    <scope>NUCLEOTIDE SEQUENCE [LARGE SCALE GENOMIC DNA]</scope>
    <source>
        <strain evidence="4">FD-334 SS-4</strain>
    </source>
</reference>
<dbReference type="PANTHER" id="PTHR38248:SF2">
    <property type="entry name" value="FUNK1 11"/>
    <property type="match status" value="1"/>
</dbReference>
<dbReference type="InterPro" id="IPR011009">
    <property type="entry name" value="Kinase-like_dom_sf"/>
</dbReference>
<dbReference type="Pfam" id="PF17667">
    <property type="entry name" value="Pkinase_fungal"/>
    <property type="match status" value="1"/>
</dbReference>
<feature type="region of interest" description="Disordered" evidence="1">
    <location>
        <begin position="175"/>
        <end position="217"/>
    </location>
</feature>
<organism evidence="3 4">
    <name type="scientific">Hypholoma sublateritium (strain FD-334 SS-4)</name>
    <dbReference type="NCBI Taxonomy" id="945553"/>
    <lineage>
        <taxon>Eukaryota</taxon>
        <taxon>Fungi</taxon>
        <taxon>Dikarya</taxon>
        <taxon>Basidiomycota</taxon>
        <taxon>Agaricomycotina</taxon>
        <taxon>Agaricomycetes</taxon>
        <taxon>Agaricomycetidae</taxon>
        <taxon>Agaricales</taxon>
        <taxon>Agaricineae</taxon>
        <taxon>Strophariaceae</taxon>
        <taxon>Hypholoma</taxon>
    </lineage>
</organism>
<protein>
    <recommendedName>
        <fullName evidence="2">Fungal-type protein kinase domain-containing protein</fullName>
    </recommendedName>
</protein>
<evidence type="ECO:0000256" key="1">
    <source>
        <dbReference type="SAM" id="MobiDB-lite"/>
    </source>
</evidence>
<feature type="domain" description="Fungal-type protein kinase" evidence="2">
    <location>
        <begin position="92"/>
        <end position="287"/>
    </location>
</feature>
<proteinExistence type="predicted"/>
<accession>A0A0D2PF47</accession>
<evidence type="ECO:0000313" key="4">
    <source>
        <dbReference type="Proteomes" id="UP000054270"/>
    </source>
</evidence>
<dbReference type="Proteomes" id="UP000054270">
    <property type="component" value="Unassembled WGS sequence"/>
</dbReference>
<evidence type="ECO:0000259" key="2">
    <source>
        <dbReference type="Pfam" id="PF17667"/>
    </source>
</evidence>
<dbReference type="InterPro" id="IPR040976">
    <property type="entry name" value="Pkinase_fungal"/>
</dbReference>
<keyword evidence="4" id="KW-1185">Reference proteome</keyword>